<evidence type="ECO:0000256" key="9">
    <source>
        <dbReference type="ARBA" id="ARBA00025699"/>
    </source>
</evidence>
<dbReference type="NCBIfam" id="TIGR00046">
    <property type="entry name" value="RsmE family RNA methyltransferase"/>
    <property type="match status" value="1"/>
</dbReference>
<feature type="domain" description="Ribosomal RNA small subunit methyltransferase E PUA-like" evidence="12">
    <location>
        <begin position="39"/>
        <end position="77"/>
    </location>
</feature>
<dbReference type="Pfam" id="PF20260">
    <property type="entry name" value="PUA_4"/>
    <property type="match status" value="1"/>
</dbReference>
<accession>S8D099</accession>
<name>S8D099_9LAMI</name>
<comment type="caution">
    <text evidence="13">The sequence shown here is derived from an EMBL/GenBank/DDBJ whole genome shotgun (WGS) entry which is preliminary data.</text>
</comment>
<dbReference type="PANTHER" id="PTHR30027">
    <property type="entry name" value="RIBOSOMAL RNA SMALL SUBUNIT METHYLTRANSFERASE E"/>
    <property type="match status" value="1"/>
</dbReference>
<evidence type="ECO:0000259" key="12">
    <source>
        <dbReference type="Pfam" id="PF20260"/>
    </source>
</evidence>
<dbReference type="Proteomes" id="UP000015453">
    <property type="component" value="Unassembled WGS sequence"/>
</dbReference>
<dbReference type="InterPro" id="IPR015947">
    <property type="entry name" value="PUA-like_sf"/>
</dbReference>
<dbReference type="InterPro" id="IPR046887">
    <property type="entry name" value="RsmE_PUA-like"/>
</dbReference>
<dbReference type="Pfam" id="PF04452">
    <property type="entry name" value="Methyltrans_RNA"/>
    <property type="match status" value="1"/>
</dbReference>
<evidence type="ECO:0000256" key="4">
    <source>
        <dbReference type="ARBA" id="ARBA00022490"/>
    </source>
</evidence>
<comment type="function">
    <text evidence="9">Specifically methylates the N3 position of the uracil ring of uridine 1498 (m3U1498) in 16S rRNA. Acts on the fully assembled 30S ribosomal subunit.</text>
</comment>
<dbReference type="Gene3D" id="3.40.1280.10">
    <property type="match status" value="1"/>
</dbReference>
<evidence type="ECO:0000256" key="6">
    <source>
        <dbReference type="ARBA" id="ARBA00022603"/>
    </source>
</evidence>
<dbReference type="FunFam" id="3.40.1280.10:FF:000018">
    <property type="entry name" value="uncharacterized protein LOC106771328 isoform X2"/>
    <property type="match status" value="1"/>
</dbReference>
<keyword evidence="4" id="KW-0963">Cytoplasm</keyword>
<evidence type="ECO:0000256" key="5">
    <source>
        <dbReference type="ARBA" id="ARBA00022552"/>
    </source>
</evidence>
<organism evidence="13 14">
    <name type="scientific">Genlisea aurea</name>
    <dbReference type="NCBI Taxonomy" id="192259"/>
    <lineage>
        <taxon>Eukaryota</taxon>
        <taxon>Viridiplantae</taxon>
        <taxon>Streptophyta</taxon>
        <taxon>Embryophyta</taxon>
        <taxon>Tracheophyta</taxon>
        <taxon>Spermatophyta</taxon>
        <taxon>Magnoliopsida</taxon>
        <taxon>eudicotyledons</taxon>
        <taxon>Gunneridae</taxon>
        <taxon>Pentapetalae</taxon>
        <taxon>asterids</taxon>
        <taxon>lamiids</taxon>
        <taxon>Lamiales</taxon>
        <taxon>Lentibulariaceae</taxon>
        <taxon>Genlisea</taxon>
    </lineage>
</organism>
<keyword evidence="14" id="KW-1185">Reference proteome</keyword>
<evidence type="ECO:0000256" key="10">
    <source>
        <dbReference type="ARBA" id="ARBA00047944"/>
    </source>
</evidence>
<protein>
    <recommendedName>
        <fullName evidence="3">16S rRNA (uracil(1498)-N(3))-methyltransferase</fullName>
        <ecNumber evidence="3">2.1.1.193</ecNumber>
    </recommendedName>
</protein>
<evidence type="ECO:0000256" key="3">
    <source>
        <dbReference type="ARBA" id="ARBA00012328"/>
    </source>
</evidence>
<keyword evidence="7" id="KW-0808">Transferase</keyword>
<dbReference type="InterPro" id="IPR006700">
    <property type="entry name" value="RsmE"/>
</dbReference>
<evidence type="ECO:0000313" key="14">
    <source>
        <dbReference type="Proteomes" id="UP000015453"/>
    </source>
</evidence>
<dbReference type="InterPro" id="IPR029026">
    <property type="entry name" value="tRNA_m1G_MTases_N"/>
</dbReference>
<evidence type="ECO:0000256" key="7">
    <source>
        <dbReference type="ARBA" id="ARBA00022679"/>
    </source>
</evidence>
<dbReference type="InterPro" id="IPR046886">
    <property type="entry name" value="RsmE_MTase_dom"/>
</dbReference>
<evidence type="ECO:0000313" key="13">
    <source>
        <dbReference type="EMBL" id="EPS73199.1"/>
    </source>
</evidence>
<dbReference type="GO" id="GO:0070042">
    <property type="term" value="F:rRNA (uridine-N3-)-methyltransferase activity"/>
    <property type="evidence" value="ECO:0007669"/>
    <property type="project" value="TreeGrafter"/>
</dbReference>
<keyword evidence="6" id="KW-0489">Methyltransferase</keyword>
<dbReference type="GO" id="GO:0005737">
    <property type="term" value="C:cytoplasm"/>
    <property type="evidence" value="ECO:0007669"/>
    <property type="project" value="UniProtKB-SubCell"/>
</dbReference>
<comment type="catalytic activity">
    <reaction evidence="10">
        <text>uridine(1498) in 16S rRNA + S-adenosyl-L-methionine = N(3)-methyluridine(1498) in 16S rRNA + S-adenosyl-L-homocysteine + H(+)</text>
        <dbReference type="Rhea" id="RHEA:42920"/>
        <dbReference type="Rhea" id="RHEA-COMP:10283"/>
        <dbReference type="Rhea" id="RHEA-COMP:10284"/>
        <dbReference type="ChEBI" id="CHEBI:15378"/>
        <dbReference type="ChEBI" id="CHEBI:57856"/>
        <dbReference type="ChEBI" id="CHEBI:59789"/>
        <dbReference type="ChEBI" id="CHEBI:65315"/>
        <dbReference type="ChEBI" id="CHEBI:74502"/>
        <dbReference type="EC" id="2.1.1.193"/>
    </reaction>
</comment>
<evidence type="ECO:0000256" key="8">
    <source>
        <dbReference type="ARBA" id="ARBA00022691"/>
    </source>
</evidence>
<dbReference type="PANTHER" id="PTHR30027:SF3">
    <property type="entry name" value="16S RRNA (URACIL(1498)-N(3))-METHYLTRANSFERASE"/>
    <property type="match status" value="1"/>
</dbReference>
<evidence type="ECO:0000256" key="2">
    <source>
        <dbReference type="ARBA" id="ARBA00005528"/>
    </source>
</evidence>
<dbReference type="SUPFAM" id="SSF88697">
    <property type="entry name" value="PUA domain-like"/>
    <property type="match status" value="1"/>
</dbReference>
<proteinExistence type="inferred from homology"/>
<feature type="domain" description="Ribosomal RNA small subunit methyltransferase E methyltransferase" evidence="11">
    <location>
        <begin position="97"/>
        <end position="254"/>
    </location>
</feature>
<comment type="similarity">
    <text evidence="2">Belongs to the RNA methyltransferase RsmE family.</text>
</comment>
<gene>
    <name evidence="13" type="ORF">M569_01554</name>
</gene>
<sequence length="259" mass="28402">VRSFSSSSSNDHYRQSRGGVPRFFSQTLPSSKGGIVRVNGDEFWHMIKVLRLRINDRVELFNGKGDLVEGRIDNIDHAGVDFEALENLKSVSPHSIQCHVFAAFGSLKGGRADWLVEKCTELGASSLTPLLTERSHKIGENRIERLQRVVLASAKQCQRLHEMALKPPIGITKLLSVVGESRLSFVGVAEAAPLFHTLSSLKHDKHGVIIIGPEGDLSEEELKRVVEGGAIPCSLGPHRLRVETAAITLLSALMLWSDS</sequence>
<dbReference type="EC" id="2.1.1.193" evidence="3"/>
<dbReference type="AlphaFoldDB" id="S8D099"/>
<feature type="non-terminal residue" evidence="13">
    <location>
        <position position="259"/>
    </location>
</feature>
<evidence type="ECO:0000259" key="11">
    <source>
        <dbReference type="Pfam" id="PF04452"/>
    </source>
</evidence>
<evidence type="ECO:0000256" key="1">
    <source>
        <dbReference type="ARBA" id="ARBA00004496"/>
    </source>
</evidence>
<dbReference type="GO" id="GO:0070475">
    <property type="term" value="P:rRNA base methylation"/>
    <property type="evidence" value="ECO:0007669"/>
    <property type="project" value="TreeGrafter"/>
</dbReference>
<dbReference type="EMBL" id="AUSU01000522">
    <property type="protein sequence ID" value="EPS73199.1"/>
    <property type="molecule type" value="Genomic_DNA"/>
</dbReference>
<feature type="non-terminal residue" evidence="13">
    <location>
        <position position="1"/>
    </location>
</feature>
<dbReference type="InterPro" id="IPR029028">
    <property type="entry name" value="Alpha/beta_knot_MTases"/>
</dbReference>
<dbReference type="SUPFAM" id="SSF75217">
    <property type="entry name" value="alpha/beta knot"/>
    <property type="match status" value="1"/>
</dbReference>
<keyword evidence="5" id="KW-0698">rRNA processing</keyword>
<dbReference type="CDD" id="cd18084">
    <property type="entry name" value="RsmE-like"/>
    <property type="match status" value="1"/>
</dbReference>
<comment type="subcellular location">
    <subcellularLocation>
        <location evidence="1">Cytoplasm</location>
    </subcellularLocation>
</comment>
<keyword evidence="8" id="KW-0949">S-adenosyl-L-methionine</keyword>
<dbReference type="OrthoDB" id="3465at2759"/>
<reference evidence="13 14" key="1">
    <citation type="journal article" date="2013" name="BMC Genomics">
        <title>The miniature genome of a carnivorous plant Genlisea aurea contains a low number of genes and short non-coding sequences.</title>
        <authorList>
            <person name="Leushkin E.V."/>
            <person name="Sutormin R.A."/>
            <person name="Nabieva E.R."/>
            <person name="Penin A.A."/>
            <person name="Kondrashov A.S."/>
            <person name="Logacheva M.D."/>
        </authorList>
    </citation>
    <scope>NUCLEOTIDE SEQUENCE [LARGE SCALE GENOMIC DNA]</scope>
</reference>
<dbReference type="PIRSF" id="PIRSF015601">
    <property type="entry name" value="MTase_slr0722"/>
    <property type="match status" value="1"/>
</dbReference>